<comment type="cofactor">
    <cofactor evidence="1">
        <name>Mg(2+)</name>
        <dbReference type="ChEBI" id="CHEBI:18420"/>
    </cofactor>
</comment>
<keyword evidence="3" id="KW-0808">Transferase</keyword>
<reference evidence="8" key="2">
    <citation type="submission" date="2020-11" db="EMBL/GenBank/DDBJ databases">
        <authorList>
            <person name="McCartney M.A."/>
            <person name="Auch B."/>
            <person name="Kono T."/>
            <person name="Mallez S."/>
            <person name="Becker A."/>
            <person name="Gohl D.M."/>
            <person name="Silverstein K.A.T."/>
            <person name="Koren S."/>
            <person name="Bechman K.B."/>
            <person name="Herman A."/>
            <person name="Abrahante J.E."/>
            <person name="Garbe J."/>
        </authorList>
    </citation>
    <scope>NUCLEOTIDE SEQUENCE</scope>
    <source>
        <strain evidence="8">Duluth1</strain>
        <tissue evidence="8">Whole animal</tissue>
    </source>
</reference>
<gene>
    <name evidence="8" type="ORF">DPMN_143323</name>
</gene>
<reference evidence="8" key="1">
    <citation type="journal article" date="2019" name="bioRxiv">
        <title>The Genome of the Zebra Mussel, Dreissena polymorpha: A Resource for Invasive Species Research.</title>
        <authorList>
            <person name="McCartney M.A."/>
            <person name="Auch B."/>
            <person name="Kono T."/>
            <person name="Mallez S."/>
            <person name="Zhang Y."/>
            <person name="Obille A."/>
            <person name="Becker A."/>
            <person name="Abrahante J.E."/>
            <person name="Garbe J."/>
            <person name="Badalamenti J.P."/>
            <person name="Herman A."/>
            <person name="Mangelson H."/>
            <person name="Liachko I."/>
            <person name="Sullivan S."/>
            <person name="Sone E.D."/>
            <person name="Koren S."/>
            <person name="Silverstein K.A.T."/>
            <person name="Beckman K.B."/>
            <person name="Gohl D.M."/>
        </authorList>
    </citation>
    <scope>NUCLEOTIDE SEQUENCE</scope>
    <source>
        <strain evidence="8">Duluth1</strain>
        <tissue evidence="8">Whole animal</tissue>
    </source>
</reference>
<accession>A0A9D4GCY3</accession>
<dbReference type="GO" id="GO:0046872">
    <property type="term" value="F:metal ion binding"/>
    <property type="evidence" value="ECO:0007669"/>
    <property type="project" value="UniProtKB-KW"/>
</dbReference>
<dbReference type="InterPro" id="IPR024810">
    <property type="entry name" value="MAB21L/cGLR"/>
</dbReference>
<protein>
    <recommendedName>
        <fullName evidence="7">Mab-21-like HhH/H2TH-like domain-containing protein</fullName>
    </recommendedName>
</protein>
<organism evidence="8 9">
    <name type="scientific">Dreissena polymorpha</name>
    <name type="common">Zebra mussel</name>
    <name type="synonym">Mytilus polymorpha</name>
    <dbReference type="NCBI Taxonomy" id="45954"/>
    <lineage>
        <taxon>Eukaryota</taxon>
        <taxon>Metazoa</taxon>
        <taxon>Spiralia</taxon>
        <taxon>Lophotrochozoa</taxon>
        <taxon>Mollusca</taxon>
        <taxon>Bivalvia</taxon>
        <taxon>Autobranchia</taxon>
        <taxon>Heteroconchia</taxon>
        <taxon>Euheterodonta</taxon>
        <taxon>Imparidentia</taxon>
        <taxon>Neoheterodontei</taxon>
        <taxon>Myida</taxon>
        <taxon>Dreissenoidea</taxon>
        <taxon>Dreissenidae</taxon>
        <taxon>Dreissena</taxon>
    </lineage>
</organism>
<keyword evidence="4" id="KW-0548">Nucleotidyltransferase</keyword>
<dbReference type="PANTHER" id="PTHR10656:SF42">
    <property type="entry name" value="CYCLIC GMP-AMP SYNTHASE-LIKE PROTEIN-RELATED"/>
    <property type="match status" value="1"/>
</dbReference>
<comment type="similarity">
    <text evidence="2">Belongs to the mab-21 family.</text>
</comment>
<dbReference type="InterPro" id="IPR046906">
    <property type="entry name" value="Mab-21_HhH/H2TH-like"/>
</dbReference>
<dbReference type="Pfam" id="PF20266">
    <property type="entry name" value="Mab-21_C"/>
    <property type="match status" value="1"/>
</dbReference>
<keyword evidence="9" id="KW-1185">Reference proteome</keyword>
<evidence type="ECO:0000313" key="9">
    <source>
        <dbReference type="Proteomes" id="UP000828390"/>
    </source>
</evidence>
<dbReference type="EMBL" id="JAIWYP010000006">
    <property type="protein sequence ID" value="KAH3814810.1"/>
    <property type="molecule type" value="Genomic_DNA"/>
</dbReference>
<proteinExistence type="inferred from homology"/>
<comment type="caution">
    <text evidence="8">The sequence shown here is derived from an EMBL/GenBank/DDBJ whole genome shotgun (WGS) entry which is preliminary data.</text>
</comment>
<evidence type="ECO:0000256" key="5">
    <source>
        <dbReference type="ARBA" id="ARBA00022723"/>
    </source>
</evidence>
<dbReference type="Proteomes" id="UP000828390">
    <property type="component" value="Unassembled WGS sequence"/>
</dbReference>
<evidence type="ECO:0000313" key="8">
    <source>
        <dbReference type="EMBL" id="KAH3814810.1"/>
    </source>
</evidence>
<keyword evidence="5" id="KW-0479">Metal-binding</keyword>
<evidence type="ECO:0000256" key="4">
    <source>
        <dbReference type="ARBA" id="ARBA00022695"/>
    </source>
</evidence>
<evidence type="ECO:0000259" key="7">
    <source>
        <dbReference type="Pfam" id="PF20266"/>
    </source>
</evidence>
<evidence type="ECO:0000256" key="3">
    <source>
        <dbReference type="ARBA" id="ARBA00022679"/>
    </source>
</evidence>
<dbReference type="PANTHER" id="PTHR10656">
    <property type="entry name" value="CELL FATE DETERMINING PROTEIN MAB21-RELATED"/>
    <property type="match status" value="1"/>
</dbReference>
<keyword evidence="6" id="KW-0460">Magnesium</keyword>
<name>A0A9D4GCY3_DREPO</name>
<dbReference type="SMART" id="SM01265">
    <property type="entry name" value="Mab-21"/>
    <property type="match status" value="1"/>
</dbReference>
<dbReference type="Gene3D" id="1.10.1410.40">
    <property type="match status" value="1"/>
</dbReference>
<evidence type="ECO:0000256" key="6">
    <source>
        <dbReference type="ARBA" id="ARBA00022842"/>
    </source>
</evidence>
<feature type="domain" description="Mab-21-like HhH/H2TH-like" evidence="7">
    <location>
        <begin position="314"/>
        <end position="388"/>
    </location>
</feature>
<evidence type="ECO:0000256" key="1">
    <source>
        <dbReference type="ARBA" id="ARBA00001946"/>
    </source>
</evidence>
<sequence length="766" mass="90907">MPQDRPSKHKHTTRKEKHACKTVYDVAGSATSDKEFSERLSRILDRLAFNEHLLQFKRKMFYSYEREMTLVHKALGRNRRTYIFGSQIEGTSTIGMMSDIDILHRFEMFRLYLDSETPPLQPHDNQVVLKVSTNGCASQYCFLLMDEPFKQARNFQKILNLNPIDIVRLCLTDWAQTDVMITHVIMFDTHRRNPDMVKHANRNGPADTIWNMDNVKACYCKSVPKQCKFVFHRPRPGHWPSEKTLRKATKYGVFIVPQGPPKHTNICTYDYFHYHWRMSTNLIERLFMLSLQKVHLKSYVLTKMIRKELFVPEYRERLSTFHFKTALFFAVENTRPDLWREDSLINCVKYILVTLRRFLIRRNCPHFTIENVNLFDGKIERHEFQKLEHILTYVINSLRTRIENIQMDNIGNTLKEYGTSETYCRRYCKIESVLFKYVYTIFQGVTQFVYAEFSEKKLNERKAAVDRELTLLETYVRAPSEKYRKYVYTLHGLMSIMASVSASIYLEHKTEGHEYNSDGINKARNMYIKSLESEIIGNYMRYASFLFCNQEYNEACTYFDLIEQKIQEDKKTNLIDQLFICPSESLALQIAKQSWEKTFTQRWSLFLMFRQAEAMCVPKFLHCEMYRGSFGTYLSSECMSQFYSNYDCICVKTEPYLYFLQYLTYKELHQEPKKLEALEKLSQFTKISVYTRLVAFDYDVVLPFANLDTSLNMLGHCMELEENFELAWENYKYSIQLLPQRNAAVLHIIRLLWKVSQSLPICELQS</sequence>
<dbReference type="AlphaFoldDB" id="A0A9D4GCY3"/>
<evidence type="ECO:0000256" key="2">
    <source>
        <dbReference type="ARBA" id="ARBA00008307"/>
    </source>
</evidence>
<dbReference type="GO" id="GO:0016779">
    <property type="term" value="F:nucleotidyltransferase activity"/>
    <property type="evidence" value="ECO:0007669"/>
    <property type="project" value="UniProtKB-KW"/>
</dbReference>